<dbReference type="InterPro" id="IPR000866">
    <property type="entry name" value="AhpC/TSA"/>
</dbReference>
<evidence type="ECO:0000256" key="4">
    <source>
        <dbReference type="ARBA" id="ARBA00023157"/>
    </source>
</evidence>
<dbReference type="SUPFAM" id="SSF52833">
    <property type="entry name" value="Thioredoxin-like"/>
    <property type="match status" value="1"/>
</dbReference>
<dbReference type="GO" id="GO:0017004">
    <property type="term" value="P:cytochrome complex assembly"/>
    <property type="evidence" value="ECO:0007669"/>
    <property type="project" value="UniProtKB-KW"/>
</dbReference>
<evidence type="ECO:0000256" key="6">
    <source>
        <dbReference type="SAM" id="Phobius"/>
    </source>
</evidence>
<dbReference type="EMBL" id="RHLK01000005">
    <property type="protein sequence ID" value="MVP00082.1"/>
    <property type="molecule type" value="Genomic_DNA"/>
</dbReference>
<dbReference type="PANTHER" id="PTHR42852">
    <property type="entry name" value="THIOL:DISULFIDE INTERCHANGE PROTEIN DSBE"/>
    <property type="match status" value="1"/>
</dbReference>
<dbReference type="RefSeq" id="WP_166541953.1">
    <property type="nucleotide sequence ID" value="NZ_RHLK01000005.1"/>
</dbReference>
<dbReference type="Proteomes" id="UP000490800">
    <property type="component" value="Unassembled WGS sequence"/>
</dbReference>
<dbReference type="InterPro" id="IPR050553">
    <property type="entry name" value="Thioredoxin_ResA/DsbE_sf"/>
</dbReference>
<dbReference type="PROSITE" id="PS00194">
    <property type="entry name" value="THIOREDOXIN_1"/>
    <property type="match status" value="1"/>
</dbReference>
<dbReference type="GO" id="GO:0016209">
    <property type="term" value="F:antioxidant activity"/>
    <property type="evidence" value="ECO:0007669"/>
    <property type="project" value="InterPro"/>
</dbReference>
<comment type="subcellular location">
    <subcellularLocation>
        <location evidence="1">Cell envelope</location>
    </subcellularLocation>
</comment>
<keyword evidence="2" id="KW-0201">Cytochrome c-type biogenesis</keyword>
<evidence type="ECO:0000256" key="3">
    <source>
        <dbReference type="ARBA" id="ARBA00022968"/>
    </source>
</evidence>
<feature type="domain" description="Thioredoxin" evidence="7">
    <location>
        <begin position="37"/>
        <end position="175"/>
    </location>
</feature>
<keyword evidence="6" id="KW-0812">Transmembrane</keyword>
<dbReference type="InterPro" id="IPR036249">
    <property type="entry name" value="Thioredoxin-like_sf"/>
</dbReference>
<dbReference type="InterPro" id="IPR013766">
    <property type="entry name" value="Thioredoxin_domain"/>
</dbReference>
<evidence type="ECO:0000256" key="5">
    <source>
        <dbReference type="ARBA" id="ARBA00023284"/>
    </source>
</evidence>
<evidence type="ECO:0000313" key="9">
    <source>
        <dbReference type="Proteomes" id="UP000490800"/>
    </source>
</evidence>
<keyword evidence="6" id="KW-1133">Transmembrane helix</keyword>
<keyword evidence="4" id="KW-1015">Disulfide bond</keyword>
<dbReference type="GO" id="GO:0016491">
    <property type="term" value="F:oxidoreductase activity"/>
    <property type="evidence" value="ECO:0007669"/>
    <property type="project" value="InterPro"/>
</dbReference>
<keyword evidence="9" id="KW-1185">Reference proteome</keyword>
<keyword evidence="6" id="KW-0472">Membrane</keyword>
<organism evidence="8 9">
    <name type="scientific">Paenibacillus lutrae</name>
    <dbReference type="NCBI Taxonomy" id="2078573"/>
    <lineage>
        <taxon>Bacteria</taxon>
        <taxon>Bacillati</taxon>
        <taxon>Bacillota</taxon>
        <taxon>Bacilli</taxon>
        <taxon>Bacillales</taxon>
        <taxon>Paenibacillaceae</taxon>
        <taxon>Paenibacillus</taxon>
    </lineage>
</organism>
<dbReference type="Pfam" id="PF00578">
    <property type="entry name" value="AhpC-TSA"/>
    <property type="match status" value="1"/>
</dbReference>
<dbReference type="PANTHER" id="PTHR42852:SF6">
    <property type="entry name" value="THIOL:DISULFIDE INTERCHANGE PROTEIN DSBE"/>
    <property type="match status" value="1"/>
</dbReference>
<dbReference type="GO" id="GO:0030313">
    <property type="term" value="C:cell envelope"/>
    <property type="evidence" value="ECO:0007669"/>
    <property type="project" value="UniProtKB-SubCell"/>
</dbReference>
<name>A0A7X3JZI9_9BACL</name>
<sequence length="181" mass="20597">MKKNKKWIQIIILSIVLIIGVYTIVSNLTSSDENKYPVEGSKAPDFTLAGLDNKTYKLSDYAGKAVLINFWGTFCPPCKKEMPALQSQYNLWKDKNVEFLEVNLDASRVTVQSFIDQYNLTLPILLDSEHVVRKQYGVVEYPTTLFIKPDGTIMKIHKGEMDEPFIETMLKKLTEGAQQGK</sequence>
<comment type="caution">
    <text evidence="8">The sequence shown here is derived from an EMBL/GenBank/DDBJ whole genome shotgun (WGS) entry which is preliminary data.</text>
</comment>
<gene>
    <name evidence="8" type="primary">resA</name>
    <name evidence="8" type="ORF">EDM21_11225</name>
</gene>
<evidence type="ECO:0000259" key="7">
    <source>
        <dbReference type="PROSITE" id="PS51352"/>
    </source>
</evidence>
<dbReference type="PROSITE" id="PS51352">
    <property type="entry name" value="THIOREDOXIN_2"/>
    <property type="match status" value="1"/>
</dbReference>
<protein>
    <submittedName>
        <fullName evidence="8">Thiol-disulfide oxidoreductase ResA</fullName>
    </submittedName>
</protein>
<keyword evidence="5" id="KW-0676">Redox-active center</keyword>
<dbReference type="CDD" id="cd02966">
    <property type="entry name" value="TlpA_like_family"/>
    <property type="match status" value="1"/>
</dbReference>
<dbReference type="InterPro" id="IPR017937">
    <property type="entry name" value="Thioredoxin_CS"/>
</dbReference>
<evidence type="ECO:0000256" key="2">
    <source>
        <dbReference type="ARBA" id="ARBA00022748"/>
    </source>
</evidence>
<dbReference type="NCBIfam" id="NF002854">
    <property type="entry name" value="PRK03147.1"/>
    <property type="match status" value="1"/>
</dbReference>
<evidence type="ECO:0000256" key="1">
    <source>
        <dbReference type="ARBA" id="ARBA00004196"/>
    </source>
</evidence>
<dbReference type="AlphaFoldDB" id="A0A7X3JZI9"/>
<dbReference type="Gene3D" id="3.40.30.10">
    <property type="entry name" value="Glutaredoxin"/>
    <property type="match status" value="1"/>
</dbReference>
<proteinExistence type="predicted"/>
<evidence type="ECO:0000313" key="8">
    <source>
        <dbReference type="EMBL" id="MVP00082.1"/>
    </source>
</evidence>
<keyword evidence="3" id="KW-0735">Signal-anchor</keyword>
<feature type="transmembrane region" description="Helical" evidence="6">
    <location>
        <begin position="7"/>
        <end position="25"/>
    </location>
</feature>
<reference evidence="8 9" key="1">
    <citation type="journal article" date="2019" name="Microorganisms">
        <title>Paenibacillus lutrae sp. nov., A Chitinolytic Species Isolated from A River Otter in Castril Natural Park, Granada, Spain.</title>
        <authorList>
            <person name="Rodriguez M."/>
            <person name="Reina J.C."/>
            <person name="Bejar V."/>
            <person name="Llamas I."/>
        </authorList>
    </citation>
    <scope>NUCLEOTIDE SEQUENCE [LARGE SCALE GENOMIC DNA]</scope>
    <source>
        <strain evidence="8 9">N10</strain>
    </source>
</reference>
<accession>A0A7X3JZI9</accession>